<keyword evidence="2" id="KW-0732">Signal</keyword>
<dbReference type="Proteomes" id="UP000270411">
    <property type="component" value="Chromosome 2"/>
</dbReference>
<name>A0A3G8H7L6_9BURK</name>
<dbReference type="EMBL" id="CP033970">
    <property type="protein sequence ID" value="AZG16563.1"/>
    <property type="molecule type" value="Genomic_DNA"/>
</dbReference>
<feature type="compositionally biased region" description="Pro residues" evidence="1">
    <location>
        <begin position="50"/>
        <end position="62"/>
    </location>
</feature>
<evidence type="ECO:0000256" key="1">
    <source>
        <dbReference type="SAM" id="MobiDB-lite"/>
    </source>
</evidence>
<feature type="compositionally biased region" description="Gly residues" evidence="1">
    <location>
        <begin position="33"/>
        <end position="42"/>
    </location>
</feature>
<dbReference type="Pfam" id="PF11790">
    <property type="entry name" value="Glyco_hydro_cc"/>
    <property type="match status" value="1"/>
</dbReference>
<dbReference type="OrthoDB" id="9809583at2"/>
<dbReference type="Gene3D" id="3.20.20.80">
    <property type="entry name" value="Glycosidases"/>
    <property type="match status" value="1"/>
</dbReference>
<reference evidence="5" key="1">
    <citation type="submission" date="2018-11" db="EMBL/GenBank/DDBJ databases">
        <title>FDA dAtabase for Regulatory Grade micrObial Sequences (FDA-ARGOS): Supporting development and validation of Infectious Disease Dx tests.</title>
        <authorList>
            <person name="Goldberg B."/>
            <person name="Campos J."/>
            <person name="Tallon L."/>
            <person name="Sadzewicz L."/>
            <person name="Zhao X."/>
            <person name="Vavikolanu K."/>
            <person name="Mehta A."/>
            <person name="Aluvathingal J."/>
            <person name="Nadendla S."/>
            <person name="Geyer C."/>
            <person name="Nandy P."/>
            <person name="Yan Y."/>
            <person name="Sichtig H."/>
        </authorList>
    </citation>
    <scope>NUCLEOTIDE SEQUENCE [LARGE SCALE GENOMIC DNA]</scope>
    <source>
        <strain evidence="5">FDAARGOS_614</strain>
    </source>
</reference>
<dbReference type="InterPro" id="IPR024655">
    <property type="entry name" value="Asl1_glyco_hydro_catalytic"/>
</dbReference>
<dbReference type="InterPro" id="IPR017853">
    <property type="entry name" value="GH"/>
</dbReference>
<evidence type="ECO:0000256" key="2">
    <source>
        <dbReference type="SAM" id="SignalP"/>
    </source>
</evidence>
<evidence type="ECO:0000313" key="4">
    <source>
        <dbReference type="EMBL" id="AZG16563.1"/>
    </source>
</evidence>
<protein>
    <recommendedName>
        <fullName evidence="3">Asl1-like glycosyl hydrolase catalytic domain-containing protein</fullName>
    </recommendedName>
</protein>
<dbReference type="AlphaFoldDB" id="A0A3G8H7L6"/>
<dbReference type="PANTHER" id="PTHR34154">
    <property type="entry name" value="ALKALI-SENSITIVE LINKAGE PROTEIN 1"/>
    <property type="match status" value="1"/>
</dbReference>
<dbReference type="KEGG" id="cpau:EHF44_24620"/>
<proteinExistence type="predicted"/>
<dbReference type="RefSeq" id="WP_124686294.1">
    <property type="nucleotide sequence ID" value="NZ_CP033970.1"/>
</dbReference>
<evidence type="ECO:0000259" key="3">
    <source>
        <dbReference type="Pfam" id="PF11790"/>
    </source>
</evidence>
<dbReference type="GO" id="GO:0071966">
    <property type="term" value="P:fungal-type cell wall polysaccharide metabolic process"/>
    <property type="evidence" value="ECO:0007669"/>
    <property type="project" value="TreeGrafter"/>
</dbReference>
<organism evidence="4 5">
    <name type="scientific">Cupriavidus pauculus</name>
    <dbReference type="NCBI Taxonomy" id="82633"/>
    <lineage>
        <taxon>Bacteria</taxon>
        <taxon>Pseudomonadati</taxon>
        <taxon>Pseudomonadota</taxon>
        <taxon>Betaproteobacteria</taxon>
        <taxon>Burkholderiales</taxon>
        <taxon>Burkholderiaceae</taxon>
        <taxon>Cupriavidus</taxon>
    </lineage>
</organism>
<dbReference type="SUPFAM" id="SSF51445">
    <property type="entry name" value="(Trans)glycosidases"/>
    <property type="match status" value="1"/>
</dbReference>
<evidence type="ECO:0000313" key="5">
    <source>
        <dbReference type="Proteomes" id="UP000270411"/>
    </source>
</evidence>
<feature type="domain" description="Asl1-like glycosyl hydrolase catalytic" evidence="3">
    <location>
        <begin position="73"/>
        <end position="319"/>
    </location>
</feature>
<feature type="signal peptide" evidence="2">
    <location>
        <begin position="1"/>
        <end position="21"/>
    </location>
</feature>
<dbReference type="PROSITE" id="PS51257">
    <property type="entry name" value="PROKAR_LIPOPROTEIN"/>
    <property type="match status" value="1"/>
</dbReference>
<dbReference type="InterPro" id="IPR053183">
    <property type="entry name" value="ASL1"/>
</dbReference>
<feature type="region of interest" description="Disordered" evidence="1">
    <location>
        <begin position="33"/>
        <end position="68"/>
    </location>
</feature>
<dbReference type="PANTHER" id="PTHR34154:SF3">
    <property type="entry name" value="ALKALI-SENSITIVE LINKAGE PROTEIN 1"/>
    <property type="match status" value="1"/>
</dbReference>
<gene>
    <name evidence="4" type="ORF">EHF44_24620</name>
</gene>
<feature type="chain" id="PRO_5017933885" description="Asl1-like glycosyl hydrolase catalytic domain-containing protein" evidence="2">
    <location>
        <begin position="22"/>
        <end position="324"/>
    </location>
</feature>
<sequence>MHLHPFRSRFLAPLLLAFALAACGGGGDGGTSAGNSGGGNSNNGGTLVPTTPPASPAPPPSATPGVTKSAKRGIAYDLGSQADFAALAPGVSWWYNWSPRPNPAAPTDTRAAYGMDFIPMLWNDYAFDATAVQAWLLAHPEVKYLLLVNEPNLTDQANLTPAVAAAAWPQFEAIAARTGVKLVGPAITWGTMPGYSDPVVWLDAFYTAYRAANGNRDPRIDYLAFHWYDYGLGGQLDRLAKYGKPFWVTEFANWHANADGAQIDTLDKQKAQMREMVATCEQRPDVFRYAWFTGRWRPDPHFTSLLGADGELTELGRYYLSLPF</sequence>
<accession>A0A3G8H7L6</accession>